<feature type="transmembrane region" description="Helical" evidence="8">
    <location>
        <begin position="154"/>
        <end position="176"/>
    </location>
</feature>
<dbReference type="AlphaFoldDB" id="A0A9W7F180"/>
<keyword evidence="3" id="KW-0645">Protease</keyword>
<evidence type="ECO:0000313" key="10">
    <source>
        <dbReference type="EMBL" id="GMH99904.1"/>
    </source>
</evidence>
<proteinExistence type="inferred from homology"/>
<evidence type="ECO:0000256" key="2">
    <source>
        <dbReference type="ARBA" id="ARBA00009045"/>
    </source>
</evidence>
<dbReference type="EMBL" id="BRXW01000016">
    <property type="protein sequence ID" value="GMH99904.1"/>
    <property type="molecule type" value="Genomic_DNA"/>
</dbReference>
<keyword evidence="5" id="KW-0378">Hydrolase</keyword>
<keyword evidence="11" id="KW-1185">Reference proteome</keyword>
<keyword evidence="7 8" id="KW-0472">Membrane</keyword>
<evidence type="ECO:0000256" key="5">
    <source>
        <dbReference type="ARBA" id="ARBA00022801"/>
    </source>
</evidence>
<dbReference type="PANTHER" id="PTHR43066:SF1">
    <property type="entry name" value="RHOMBOID PROTEIN 2"/>
    <property type="match status" value="1"/>
</dbReference>
<dbReference type="GO" id="GO:0016020">
    <property type="term" value="C:membrane"/>
    <property type="evidence" value="ECO:0007669"/>
    <property type="project" value="UniProtKB-SubCell"/>
</dbReference>
<gene>
    <name evidence="10" type="ORF">TrLO_g773</name>
</gene>
<reference evidence="11" key="1">
    <citation type="journal article" date="2023" name="Commun. Biol.">
        <title>Genome analysis of Parmales, the sister group of diatoms, reveals the evolutionary specialization of diatoms from phago-mixotrophs to photoautotrophs.</title>
        <authorList>
            <person name="Ban H."/>
            <person name="Sato S."/>
            <person name="Yoshikawa S."/>
            <person name="Yamada K."/>
            <person name="Nakamura Y."/>
            <person name="Ichinomiya M."/>
            <person name="Sato N."/>
            <person name="Blanc-Mathieu R."/>
            <person name="Endo H."/>
            <person name="Kuwata A."/>
            <person name="Ogata H."/>
        </authorList>
    </citation>
    <scope>NUCLEOTIDE SEQUENCE [LARGE SCALE GENOMIC DNA]</scope>
    <source>
        <strain evidence="11">NIES 3700</strain>
    </source>
</reference>
<comment type="similarity">
    <text evidence="2">Belongs to the peptidase S54 family.</text>
</comment>
<evidence type="ECO:0000256" key="6">
    <source>
        <dbReference type="ARBA" id="ARBA00022989"/>
    </source>
</evidence>
<dbReference type="SUPFAM" id="SSF144091">
    <property type="entry name" value="Rhomboid-like"/>
    <property type="match status" value="1"/>
</dbReference>
<comment type="subcellular location">
    <subcellularLocation>
        <location evidence="1">Membrane</location>
        <topology evidence="1">Multi-pass membrane protein</topology>
    </subcellularLocation>
</comment>
<dbReference type="InterPro" id="IPR022764">
    <property type="entry name" value="Peptidase_S54_rhomboid_dom"/>
</dbReference>
<dbReference type="Pfam" id="PF01694">
    <property type="entry name" value="Rhomboid"/>
    <property type="match status" value="1"/>
</dbReference>
<comment type="caution">
    <text evidence="10">The sequence shown here is derived from an EMBL/GenBank/DDBJ whole genome shotgun (WGS) entry which is preliminary data.</text>
</comment>
<evidence type="ECO:0000313" key="11">
    <source>
        <dbReference type="Proteomes" id="UP001165122"/>
    </source>
</evidence>
<evidence type="ECO:0000256" key="1">
    <source>
        <dbReference type="ARBA" id="ARBA00004141"/>
    </source>
</evidence>
<feature type="domain" description="Peptidase S54 rhomboid" evidence="9">
    <location>
        <begin position="51"/>
        <end position="196"/>
    </location>
</feature>
<accession>A0A9W7F180</accession>
<evidence type="ECO:0000256" key="4">
    <source>
        <dbReference type="ARBA" id="ARBA00022692"/>
    </source>
</evidence>
<feature type="transmembrane region" description="Helical" evidence="8">
    <location>
        <begin position="124"/>
        <end position="142"/>
    </location>
</feature>
<protein>
    <recommendedName>
        <fullName evidence="9">Peptidase S54 rhomboid domain-containing protein</fullName>
    </recommendedName>
</protein>
<keyword evidence="4 8" id="KW-0812">Transmembrane</keyword>
<dbReference type="Proteomes" id="UP001165122">
    <property type="component" value="Unassembled WGS sequence"/>
</dbReference>
<dbReference type="InterPro" id="IPR035952">
    <property type="entry name" value="Rhomboid-like_sf"/>
</dbReference>
<dbReference type="PANTHER" id="PTHR43066">
    <property type="entry name" value="RHOMBOID-RELATED PROTEIN"/>
    <property type="match status" value="1"/>
</dbReference>
<evidence type="ECO:0000256" key="3">
    <source>
        <dbReference type="ARBA" id="ARBA00022670"/>
    </source>
</evidence>
<keyword evidence="6 8" id="KW-1133">Transmembrane helix</keyword>
<feature type="transmembrane region" description="Helical" evidence="8">
    <location>
        <begin position="91"/>
        <end position="112"/>
    </location>
</feature>
<dbReference type="OrthoDB" id="10257275at2759"/>
<feature type="transmembrane region" description="Helical" evidence="8">
    <location>
        <begin position="52"/>
        <end position="70"/>
    </location>
</feature>
<evidence type="ECO:0000256" key="7">
    <source>
        <dbReference type="ARBA" id="ARBA00023136"/>
    </source>
</evidence>
<dbReference type="Gene3D" id="1.20.1540.10">
    <property type="entry name" value="Rhomboid-like"/>
    <property type="match status" value="1"/>
</dbReference>
<sequence>MPPQVPLPPLATLLSVSLCCLIHTSVLVFDLSAFHFTLSPREIIYLFPQPDLYRLLTSPYFHGSLVHLGMNMMSTTYLSSILERKFGTLPMLHLILALTLLVSSLHTLISFLTYVNPFYSTQKFMLEQSLGYSGVIFTFAILETATSAVQRRSVYGFFEVPTQLYPWVLLILIQIIMPNISFLGHLSGILVGTLIVNGVLDKPIFPSPEFFRYIEEETRLVGKIRNHELYVKVPDNFKGISKENEDATNSLFALLIKLFRVVEKLVRNVVEAILVISGVGGRGNAGSQAPVRSTEMTARNAAIAAERRALMTDQG</sequence>
<dbReference type="FunFam" id="1.20.1540.10:FF:000008">
    <property type="entry name" value="RHOMBOID-like protein 13"/>
    <property type="match status" value="1"/>
</dbReference>
<dbReference type="GO" id="GO:0006508">
    <property type="term" value="P:proteolysis"/>
    <property type="evidence" value="ECO:0007669"/>
    <property type="project" value="UniProtKB-KW"/>
</dbReference>
<dbReference type="GO" id="GO:0004252">
    <property type="term" value="F:serine-type endopeptidase activity"/>
    <property type="evidence" value="ECO:0007669"/>
    <property type="project" value="InterPro"/>
</dbReference>
<evidence type="ECO:0000259" key="9">
    <source>
        <dbReference type="Pfam" id="PF01694"/>
    </source>
</evidence>
<organism evidence="10 11">
    <name type="scientific">Triparma laevis f. longispina</name>
    <dbReference type="NCBI Taxonomy" id="1714387"/>
    <lineage>
        <taxon>Eukaryota</taxon>
        <taxon>Sar</taxon>
        <taxon>Stramenopiles</taxon>
        <taxon>Ochrophyta</taxon>
        <taxon>Bolidophyceae</taxon>
        <taxon>Parmales</taxon>
        <taxon>Triparmaceae</taxon>
        <taxon>Triparma</taxon>
    </lineage>
</organism>
<name>A0A9W7F180_9STRA</name>
<evidence type="ECO:0000256" key="8">
    <source>
        <dbReference type="SAM" id="Phobius"/>
    </source>
</evidence>